<dbReference type="Proteomes" id="UP000249432">
    <property type="component" value="Unassembled WGS sequence"/>
</dbReference>
<gene>
    <name evidence="1" type="ORF">DI525_00400</name>
</gene>
<comment type="caution">
    <text evidence="1">The sequence shown here is derived from an EMBL/GenBank/DDBJ whole genome shotgun (WGS) entry which is preliminary data.</text>
</comment>
<protein>
    <submittedName>
        <fullName evidence="1">Uncharacterized protein</fullName>
    </submittedName>
</protein>
<reference evidence="1 2" key="1">
    <citation type="submission" date="2017-08" db="EMBL/GenBank/DDBJ databases">
        <title>Infants hospitalized years apart are colonized by the same room-sourced microbial strains.</title>
        <authorList>
            <person name="Brooks B."/>
            <person name="Olm M.R."/>
            <person name="Firek B.A."/>
            <person name="Baker R."/>
            <person name="Thomas B.C."/>
            <person name="Morowitz M.J."/>
            <person name="Banfield J.F."/>
        </authorList>
    </citation>
    <scope>NUCLEOTIDE SEQUENCE [LARGE SCALE GENOMIC DNA]</scope>
    <source>
        <strain evidence="1">S2_003_000_R1_3</strain>
    </source>
</reference>
<dbReference type="RefSeq" id="WP_303733836.1">
    <property type="nucleotide sequence ID" value="NZ_CAKZHK010000006.1"/>
</dbReference>
<evidence type="ECO:0000313" key="1">
    <source>
        <dbReference type="EMBL" id="PZR06778.1"/>
    </source>
</evidence>
<dbReference type="EMBL" id="QFRA01000001">
    <property type="protein sequence ID" value="PZR06778.1"/>
    <property type="molecule type" value="Genomic_DNA"/>
</dbReference>
<dbReference type="AlphaFoldDB" id="A0A2W5UD08"/>
<name>A0A2W5UD08_9CORY</name>
<organism evidence="1 2">
    <name type="scientific">Corynebacterium kroppenstedtii</name>
    <dbReference type="NCBI Taxonomy" id="161879"/>
    <lineage>
        <taxon>Bacteria</taxon>
        <taxon>Bacillati</taxon>
        <taxon>Actinomycetota</taxon>
        <taxon>Actinomycetes</taxon>
        <taxon>Mycobacteriales</taxon>
        <taxon>Corynebacteriaceae</taxon>
        <taxon>Corynebacterium</taxon>
    </lineage>
</organism>
<accession>A0A2W5UD08</accession>
<evidence type="ECO:0000313" key="2">
    <source>
        <dbReference type="Proteomes" id="UP000249432"/>
    </source>
</evidence>
<proteinExistence type="predicted"/>
<sequence>MKGTPEPLGLDLTLLEGRYDGPIHVHIPDTKYDLYIVSRCSLKEYHDHQKINLVGIYFVIGQLESDEENLYIGKAVVRKDDHLGTIQHILENMRNGKHRFCERAIMLVAPPEDFGPTELDLMEDAFITLARKAGRTHMSNCTGAHAGKVRDHLRYRISKIVENTRLMLATMGIMILEPPLESKQHAEVPLLGEDEDLYVESRGPVREVSNEFYSH</sequence>